<gene>
    <name evidence="1" type="ORF">NCTC13532_02043</name>
</gene>
<dbReference type="Proteomes" id="UP000254282">
    <property type="component" value="Unassembled WGS sequence"/>
</dbReference>
<protein>
    <submittedName>
        <fullName evidence="1">Uncharacterized protein</fullName>
    </submittedName>
</protein>
<evidence type="ECO:0000313" key="2">
    <source>
        <dbReference type="Proteomes" id="UP000254282"/>
    </source>
</evidence>
<accession>A0A381FIZ0</accession>
<dbReference type="EMBL" id="UFVR01000004">
    <property type="protein sequence ID" value="SUX46494.1"/>
    <property type="molecule type" value="Genomic_DNA"/>
</dbReference>
<dbReference type="AlphaFoldDB" id="A0A381FIZ0"/>
<proteinExistence type="predicted"/>
<evidence type="ECO:0000313" key="1">
    <source>
        <dbReference type="EMBL" id="SUX46494.1"/>
    </source>
</evidence>
<dbReference type="RefSeq" id="WP_115620197.1">
    <property type="nucleotide sequence ID" value="NZ_UFVR01000004.1"/>
</dbReference>
<sequence length="214" mass="24414">MRTKILLLFLLGWVGMAYGQVDNPYFKIITGVKISNDTITVKGFRENGNFDKFIKKMTLGYVYSNKTVVYYPKFSLLTLPFKIRPKTNDYSSSAYSGLDNIGLNIDFSSLQWDKYFSTWRSSSSRVSAGILLAPAVEELTIENTKNNSANKKQLFISTGITLNYSYNKLTFTIVPVGFDFATNTAGKEWVYNKRYWWGFGIGLDLKILENLIDK</sequence>
<organism evidence="1 2">
    <name type="scientific">Chryseobacterium indoltheticum</name>
    <dbReference type="NCBI Taxonomy" id="254"/>
    <lineage>
        <taxon>Bacteria</taxon>
        <taxon>Pseudomonadati</taxon>
        <taxon>Bacteroidota</taxon>
        <taxon>Flavobacteriia</taxon>
        <taxon>Flavobacteriales</taxon>
        <taxon>Weeksellaceae</taxon>
        <taxon>Chryseobacterium group</taxon>
        <taxon>Chryseobacterium</taxon>
    </lineage>
</organism>
<name>A0A381FIZ0_9FLAO</name>
<reference evidence="1 2" key="1">
    <citation type="submission" date="2018-06" db="EMBL/GenBank/DDBJ databases">
        <authorList>
            <consortium name="Pathogen Informatics"/>
            <person name="Doyle S."/>
        </authorList>
    </citation>
    <scope>NUCLEOTIDE SEQUENCE [LARGE SCALE GENOMIC DNA]</scope>
    <source>
        <strain evidence="1 2">NCTC13532</strain>
    </source>
</reference>